<feature type="domain" description="PRC-barrel" evidence="3">
    <location>
        <begin position="150"/>
        <end position="200"/>
    </location>
</feature>
<feature type="chain" id="PRO_5006015877" evidence="2">
    <location>
        <begin position="21"/>
        <end position="225"/>
    </location>
</feature>
<feature type="region of interest" description="Disordered" evidence="1">
    <location>
        <begin position="67"/>
        <end position="120"/>
    </location>
</feature>
<dbReference type="PANTHER" id="PTHR36505">
    <property type="entry name" value="BLR1072 PROTEIN"/>
    <property type="match status" value="1"/>
</dbReference>
<evidence type="ECO:0000313" key="4">
    <source>
        <dbReference type="EMBL" id="CUI00114.1"/>
    </source>
</evidence>
<dbReference type="EMBL" id="CYSR01000022">
    <property type="protein sequence ID" value="CUI00114.1"/>
    <property type="molecule type" value="Genomic_DNA"/>
</dbReference>
<dbReference type="AlphaFoldDB" id="A0A0N7M4N3"/>
<dbReference type="Gene3D" id="2.30.30.240">
    <property type="entry name" value="PRC-barrel domain"/>
    <property type="match status" value="1"/>
</dbReference>
<accession>A0A0N7M4N3</accession>
<dbReference type="InterPro" id="IPR027275">
    <property type="entry name" value="PRC-brl_dom"/>
</dbReference>
<organism evidence="4 5">
    <name type="scientific">Leisingera aquaemixtae</name>
    <dbReference type="NCBI Taxonomy" id="1396826"/>
    <lineage>
        <taxon>Bacteria</taxon>
        <taxon>Pseudomonadati</taxon>
        <taxon>Pseudomonadota</taxon>
        <taxon>Alphaproteobacteria</taxon>
        <taxon>Rhodobacterales</taxon>
        <taxon>Roseobacteraceae</taxon>
        <taxon>Leisingera</taxon>
    </lineage>
</organism>
<dbReference type="Proteomes" id="UP000051326">
    <property type="component" value="Unassembled WGS sequence"/>
</dbReference>
<evidence type="ECO:0000256" key="1">
    <source>
        <dbReference type="SAM" id="MobiDB-lite"/>
    </source>
</evidence>
<feature type="compositionally biased region" description="Low complexity" evidence="1">
    <location>
        <begin position="81"/>
        <end position="99"/>
    </location>
</feature>
<keyword evidence="2" id="KW-0732">Signal</keyword>
<dbReference type="InterPro" id="IPR011033">
    <property type="entry name" value="PRC_barrel-like_sf"/>
</dbReference>
<sequence>MKHLMLSTSLIVATAVPAFAGTETEAAGNAEAEVQIQTPAADVSGEANVSGETQADTGTLEQEAEEMANEVEAEAEELATEAESGAAELANEAEAGAAEVEQEASEMATETENAAESMSDAVNPDADGPAMEPLAEGELTAEALTGAWTYDSKDEHIGEVSQVIVNTNGSVEAVIIDVGGFLGIGEKPVELTMGDLDIGKVDGDIRVNTHLTREELDALPEYQAD</sequence>
<dbReference type="STRING" id="1396826.PHA8399_02240"/>
<dbReference type="Pfam" id="PF05239">
    <property type="entry name" value="PRC"/>
    <property type="match status" value="1"/>
</dbReference>
<evidence type="ECO:0000259" key="3">
    <source>
        <dbReference type="Pfam" id="PF05239"/>
    </source>
</evidence>
<dbReference type="RefSeq" id="WP_158509261.1">
    <property type="nucleotide sequence ID" value="NZ_CYSR01000022.1"/>
</dbReference>
<dbReference type="SUPFAM" id="SSF50346">
    <property type="entry name" value="PRC-barrel domain"/>
    <property type="match status" value="1"/>
</dbReference>
<dbReference type="PANTHER" id="PTHR36505:SF1">
    <property type="entry name" value="BLR1072 PROTEIN"/>
    <property type="match status" value="1"/>
</dbReference>
<proteinExistence type="predicted"/>
<feature type="compositionally biased region" description="Acidic residues" evidence="1">
    <location>
        <begin position="67"/>
        <end position="80"/>
    </location>
</feature>
<name>A0A0N7M4N3_9RHOB</name>
<feature type="signal peptide" evidence="2">
    <location>
        <begin position="1"/>
        <end position="20"/>
    </location>
</feature>
<evidence type="ECO:0000256" key="2">
    <source>
        <dbReference type="SAM" id="SignalP"/>
    </source>
</evidence>
<protein>
    <submittedName>
        <fullName evidence="4">PRC-barrel domain protein</fullName>
    </submittedName>
</protein>
<reference evidence="4 5" key="1">
    <citation type="submission" date="2015-09" db="EMBL/GenBank/DDBJ databases">
        <authorList>
            <consortium name="Swine Surveillance"/>
        </authorList>
    </citation>
    <scope>NUCLEOTIDE SEQUENCE [LARGE SCALE GENOMIC DNA]</scope>
    <source>
        <strain evidence="4 5">CECT 8399</strain>
    </source>
</reference>
<evidence type="ECO:0000313" key="5">
    <source>
        <dbReference type="Proteomes" id="UP000051326"/>
    </source>
</evidence>
<gene>
    <name evidence="4" type="ORF">PHA8399_02240</name>
</gene>